<dbReference type="Gene3D" id="3.40.50.2000">
    <property type="entry name" value="Glycogen Phosphorylase B"/>
    <property type="match status" value="1"/>
</dbReference>
<feature type="domain" description="Glycosyl transferase family 1" evidence="1">
    <location>
        <begin position="168"/>
        <end position="323"/>
    </location>
</feature>
<gene>
    <name evidence="2" type="ORF">JJB79_08670</name>
</gene>
<organism evidence="2 3">
    <name type="scientific">Pantoea eucrina</name>
    <dbReference type="NCBI Taxonomy" id="472693"/>
    <lineage>
        <taxon>Bacteria</taxon>
        <taxon>Pseudomonadati</taxon>
        <taxon>Pseudomonadota</taxon>
        <taxon>Gammaproteobacteria</taxon>
        <taxon>Enterobacterales</taxon>
        <taxon>Erwiniaceae</taxon>
        <taxon>Pantoea</taxon>
    </lineage>
</organism>
<dbReference type="SUPFAM" id="SSF53756">
    <property type="entry name" value="UDP-Glycosyltransferase/glycogen phosphorylase"/>
    <property type="match status" value="1"/>
</dbReference>
<dbReference type="Proteomes" id="UP000809137">
    <property type="component" value="Unassembled WGS sequence"/>
</dbReference>
<dbReference type="PANTHER" id="PTHR12526:SF630">
    <property type="entry name" value="GLYCOSYLTRANSFERASE"/>
    <property type="match status" value="1"/>
</dbReference>
<reference evidence="2 3" key="1">
    <citation type="submission" date="2021-01" db="EMBL/GenBank/DDBJ databases">
        <title>Complete genome sequence of Pantoea eucrina OB49, a heavy metal tolerant bacterium with PGPR potential isolated from wheat in Algeria.</title>
        <authorList>
            <person name="Lekired A."/>
            <person name="Ouzari I.H."/>
        </authorList>
    </citation>
    <scope>NUCLEOTIDE SEQUENCE [LARGE SCALE GENOMIC DNA]</scope>
    <source>
        <strain evidence="2 3">OB49</strain>
    </source>
</reference>
<dbReference type="EMBL" id="JAFCXS010000005">
    <property type="protein sequence ID" value="MBM0747486.1"/>
    <property type="molecule type" value="Genomic_DNA"/>
</dbReference>
<dbReference type="RefSeq" id="WP_040113449.1">
    <property type="nucleotide sequence ID" value="NZ_CP083450.1"/>
</dbReference>
<accession>A0ABS1Z4Z3</accession>
<dbReference type="PANTHER" id="PTHR12526">
    <property type="entry name" value="GLYCOSYLTRANSFERASE"/>
    <property type="match status" value="1"/>
</dbReference>
<dbReference type="GeneID" id="84693115"/>
<protein>
    <submittedName>
        <fullName evidence="2">Glycosyltransferase family 4 protein</fullName>
    </submittedName>
</protein>
<proteinExistence type="predicted"/>
<keyword evidence="3" id="KW-1185">Reference proteome</keyword>
<name>A0ABS1Z4Z3_9GAMM</name>
<sequence length="399" mass="44951">MKIIISGKGYPEKRNIVTDVKKTYIDFHSRNIWTYINAFRGKILKRNKLFIFSAPLWSAGSEKKVVHLFNEVATSRERWVSTFETELPRVLPVPGVAKTANPLLKKLMYYVAAPECAGIIAISEATRKIELKLLDAFPIEREAISDKLHVLHPPQPVLYEGGRTPSADKMIFTFVGNEFYRKGGAEVVMAFSELMEEGVISADQIGVNLIGDIKKQHNIAHREWQDDAAFHHQIETLIAERSVFTHHTALSNDEVMQLLRETHVGLLPTWQDTYGFSVLEMQACGCPVITTNVRALPEINPAQSGWLINCPLNDMFELNVDTLAEKMALRILIVSQLKAHIKAILEDRMHVADYSAAAVNRIRQHHDPDKFNRALSAIYGAKDTHGSFDRSEAGALKRS</sequence>
<comment type="caution">
    <text evidence="2">The sequence shown here is derived from an EMBL/GenBank/DDBJ whole genome shotgun (WGS) entry which is preliminary data.</text>
</comment>
<evidence type="ECO:0000259" key="1">
    <source>
        <dbReference type="Pfam" id="PF00534"/>
    </source>
</evidence>
<dbReference type="InterPro" id="IPR001296">
    <property type="entry name" value="Glyco_trans_1"/>
</dbReference>
<evidence type="ECO:0000313" key="3">
    <source>
        <dbReference type="Proteomes" id="UP000809137"/>
    </source>
</evidence>
<dbReference type="Pfam" id="PF00534">
    <property type="entry name" value="Glycos_transf_1"/>
    <property type="match status" value="1"/>
</dbReference>
<evidence type="ECO:0000313" key="2">
    <source>
        <dbReference type="EMBL" id="MBM0747486.1"/>
    </source>
</evidence>